<dbReference type="AlphaFoldDB" id="A0A833TH81"/>
<comment type="caution">
    <text evidence="2">The sequence shown here is derived from an EMBL/GenBank/DDBJ whole genome shotgun (WGS) entry which is preliminary data.</text>
</comment>
<sequence>MEERGCWLSVGVLDASQIRPSFCFSEFETDEAVDNNETTRPPAVVEELLLKGGITVDCHREQVEFTKRYFQPPPDVPARSTAADFRGPAVERIRSDGFEASFQGREMASTLLSRQQIRSTETSWHSQSNE</sequence>
<proteinExistence type="predicted"/>
<dbReference type="Proteomes" id="UP000602510">
    <property type="component" value="Unassembled WGS sequence"/>
</dbReference>
<reference evidence="2" key="1">
    <citation type="submission" date="2020-04" db="EMBL/GenBank/DDBJ databases">
        <title>Hybrid Assembly of Korean Phytophthora infestans isolates.</title>
        <authorList>
            <person name="Prokchorchik M."/>
            <person name="Lee Y."/>
            <person name="Seo J."/>
            <person name="Cho J.-H."/>
            <person name="Park Y.-E."/>
            <person name="Jang D.-C."/>
            <person name="Im J.-S."/>
            <person name="Choi J.-G."/>
            <person name="Park H.-J."/>
            <person name="Lee G.-B."/>
            <person name="Lee Y.-G."/>
            <person name="Hong S.-Y."/>
            <person name="Cho K."/>
            <person name="Sohn K.H."/>
        </authorList>
    </citation>
    <scope>NUCLEOTIDE SEQUENCE</scope>
    <source>
        <strain evidence="2">KR_1_A1</strain>
        <strain evidence="3">KR_2_A2</strain>
    </source>
</reference>
<feature type="region of interest" description="Disordered" evidence="1">
    <location>
        <begin position="111"/>
        <end position="130"/>
    </location>
</feature>
<dbReference type="Proteomes" id="UP000704712">
    <property type="component" value="Unassembled WGS sequence"/>
</dbReference>
<dbReference type="EMBL" id="JAACNO010001981">
    <property type="protein sequence ID" value="KAF4136235.1"/>
    <property type="molecule type" value="Genomic_DNA"/>
</dbReference>
<organism evidence="2 4">
    <name type="scientific">Phytophthora infestans</name>
    <name type="common">Potato late blight agent</name>
    <name type="synonym">Botrytis infestans</name>
    <dbReference type="NCBI Taxonomy" id="4787"/>
    <lineage>
        <taxon>Eukaryota</taxon>
        <taxon>Sar</taxon>
        <taxon>Stramenopiles</taxon>
        <taxon>Oomycota</taxon>
        <taxon>Peronosporomycetes</taxon>
        <taxon>Peronosporales</taxon>
        <taxon>Peronosporaceae</taxon>
        <taxon>Phytophthora</taxon>
    </lineage>
</organism>
<name>A0A833TH81_PHYIN</name>
<keyword evidence="4" id="KW-1185">Reference proteome</keyword>
<evidence type="ECO:0000313" key="4">
    <source>
        <dbReference type="Proteomes" id="UP000602510"/>
    </source>
</evidence>
<protein>
    <submittedName>
        <fullName evidence="2">Uncharacterized protein</fullName>
    </submittedName>
</protein>
<evidence type="ECO:0000313" key="2">
    <source>
        <dbReference type="EMBL" id="KAF4046845.1"/>
    </source>
</evidence>
<dbReference type="EMBL" id="WSZM01000011">
    <property type="protein sequence ID" value="KAF4046845.1"/>
    <property type="molecule type" value="Genomic_DNA"/>
</dbReference>
<evidence type="ECO:0000313" key="3">
    <source>
        <dbReference type="EMBL" id="KAF4136235.1"/>
    </source>
</evidence>
<evidence type="ECO:0000256" key="1">
    <source>
        <dbReference type="SAM" id="MobiDB-lite"/>
    </source>
</evidence>
<gene>
    <name evidence="2" type="ORF">GN244_ATG00671</name>
    <name evidence="3" type="ORF">GN958_ATG14576</name>
</gene>
<accession>A0A833TH81</accession>